<dbReference type="InterPro" id="IPR029069">
    <property type="entry name" value="HotDog_dom_sf"/>
</dbReference>
<dbReference type="CDD" id="cd01288">
    <property type="entry name" value="FabZ"/>
    <property type="match status" value="1"/>
</dbReference>
<dbReference type="NCBIfam" id="TIGR01750">
    <property type="entry name" value="fabZ"/>
    <property type="match status" value="1"/>
</dbReference>
<sequence length="155" mass="17468">MTERNETPVSLDIHQILSILPHRYPFVMVDRVTEVTPGKSIRGHKCVAYNEPWFPGHFPQRPIMPGVLIIEALTQIGGILAYASDPFDATSNLMFFLAIDKARFRHTVTPGDRLDLYVEVMHHRSNVWKMRGEASVDGTLCAEGELLASVVDRQP</sequence>
<feature type="active site" evidence="8">
    <location>
        <position position="57"/>
    </location>
</feature>
<evidence type="ECO:0000313" key="10">
    <source>
        <dbReference type="Proteomes" id="UP000067626"/>
    </source>
</evidence>
<name>A0A0K1EMX2_CHOCO</name>
<proteinExistence type="inferred from homology"/>
<comment type="function">
    <text evidence="7 8">Involved in unsaturated fatty acids biosynthesis. Catalyzes the dehydration of short chain beta-hydroxyacyl-ACPs and long chain saturated and unsaturated beta-hydroxyacyl-ACPs.</text>
</comment>
<dbReference type="GO" id="GO:0016020">
    <property type="term" value="C:membrane"/>
    <property type="evidence" value="ECO:0007669"/>
    <property type="project" value="GOC"/>
</dbReference>
<keyword evidence="5 8" id="KW-0443">Lipid metabolism</keyword>
<accession>A0A0K1EMX2</accession>
<comment type="similarity">
    <text evidence="8">Belongs to the thioester dehydratase family. FabZ subfamily.</text>
</comment>
<dbReference type="GO" id="GO:0019171">
    <property type="term" value="F:(3R)-hydroxyacyl-[acyl-carrier-protein] dehydratase activity"/>
    <property type="evidence" value="ECO:0007669"/>
    <property type="project" value="UniProtKB-EC"/>
</dbReference>
<comment type="subcellular location">
    <subcellularLocation>
        <location evidence="1 8">Cytoplasm</location>
    </subcellularLocation>
</comment>
<evidence type="ECO:0000256" key="5">
    <source>
        <dbReference type="ARBA" id="ARBA00023098"/>
    </source>
</evidence>
<dbReference type="Pfam" id="PF07977">
    <property type="entry name" value="FabA"/>
    <property type="match status" value="1"/>
</dbReference>
<dbReference type="Proteomes" id="UP000067626">
    <property type="component" value="Chromosome"/>
</dbReference>
<dbReference type="FunFam" id="3.10.129.10:FF:000001">
    <property type="entry name" value="3-hydroxyacyl-[acyl-carrier-protein] dehydratase FabZ"/>
    <property type="match status" value="1"/>
</dbReference>
<dbReference type="EC" id="4.2.1.59" evidence="8"/>
<evidence type="ECO:0000256" key="6">
    <source>
        <dbReference type="ARBA" id="ARBA00023239"/>
    </source>
</evidence>
<protein>
    <recommendedName>
        <fullName evidence="8">3-hydroxyacyl-[acyl-carrier-protein] dehydratase FabZ</fullName>
        <ecNumber evidence="8">4.2.1.59</ecNumber>
    </recommendedName>
    <alternativeName>
        <fullName evidence="8">(3R)-hydroxymyristoyl-[acyl-carrier-protein] dehydratase</fullName>
        <shortName evidence="8">(3R)-hydroxymyristoyl-ACP dehydrase</shortName>
    </alternativeName>
    <alternativeName>
        <fullName evidence="8">Beta-hydroxyacyl-ACP dehydratase</fullName>
    </alternativeName>
</protein>
<dbReference type="PATRIC" id="fig|52.7.peg.6814"/>
<dbReference type="STRING" id="52.CMC5_062000"/>
<evidence type="ECO:0000256" key="4">
    <source>
        <dbReference type="ARBA" id="ARBA00022556"/>
    </source>
</evidence>
<dbReference type="EMBL" id="CP012159">
    <property type="protein sequence ID" value="AKT41978.1"/>
    <property type="molecule type" value="Genomic_DNA"/>
</dbReference>
<evidence type="ECO:0000256" key="8">
    <source>
        <dbReference type="HAMAP-Rule" id="MF_00406"/>
    </source>
</evidence>
<gene>
    <name evidence="8" type="primary">fabZ</name>
    <name evidence="9" type="ORF">CMC5_062000</name>
</gene>
<keyword evidence="3 8" id="KW-0444">Lipid biosynthesis</keyword>
<dbReference type="InterPro" id="IPR013114">
    <property type="entry name" value="FabA_FabZ"/>
</dbReference>
<dbReference type="GO" id="GO:0009245">
    <property type="term" value="P:lipid A biosynthetic process"/>
    <property type="evidence" value="ECO:0007669"/>
    <property type="project" value="UniProtKB-UniRule"/>
</dbReference>
<keyword evidence="10" id="KW-1185">Reference proteome</keyword>
<dbReference type="HAMAP" id="MF_00406">
    <property type="entry name" value="FabZ"/>
    <property type="match status" value="1"/>
</dbReference>
<keyword evidence="4 8" id="KW-0441">Lipid A biosynthesis</keyword>
<keyword evidence="6 8" id="KW-0456">Lyase</keyword>
<evidence type="ECO:0000256" key="7">
    <source>
        <dbReference type="ARBA" id="ARBA00025049"/>
    </source>
</evidence>
<dbReference type="SUPFAM" id="SSF54637">
    <property type="entry name" value="Thioesterase/thiol ester dehydrase-isomerase"/>
    <property type="match status" value="1"/>
</dbReference>
<dbReference type="AlphaFoldDB" id="A0A0K1EMX2"/>
<organism evidence="9 10">
    <name type="scientific">Chondromyces crocatus</name>
    <dbReference type="NCBI Taxonomy" id="52"/>
    <lineage>
        <taxon>Bacteria</taxon>
        <taxon>Pseudomonadati</taxon>
        <taxon>Myxococcota</taxon>
        <taxon>Polyangia</taxon>
        <taxon>Polyangiales</taxon>
        <taxon>Polyangiaceae</taxon>
        <taxon>Chondromyces</taxon>
    </lineage>
</organism>
<keyword evidence="2 8" id="KW-0963">Cytoplasm</keyword>
<evidence type="ECO:0000256" key="3">
    <source>
        <dbReference type="ARBA" id="ARBA00022516"/>
    </source>
</evidence>
<evidence type="ECO:0000256" key="1">
    <source>
        <dbReference type="ARBA" id="ARBA00004496"/>
    </source>
</evidence>
<comment type="catalytic activity">
    <reaction evidence="8">
        <text>a (3R)-hydroxyacyl-[ACP] = a (2E)-enoyl-[ACP] + H2O</text>
        <dbReference type="Rhea" id="RHEA:13097"/>
        <dbReference type="Rhea" id="RHEA-COMP:9925"/>
        <dbReference type="Rhea" id="RHEA-COMP:9945"/>
        <dbReference type="ChEBI" id="CHEBI:15377"/>
        <dbReference type="ChEBI" id="CHEBI:78784"/>
        <dbReference type="ChEBI" id="CHEBI:78827"/>
        <dbReference type="EC" id="4.2.1.59"/>
    </reaction>
</comment>
<dbReference type="RefSeq" id="WP_082362939.1">
    <property type="nucleotide sequence ID" value="NZ_CP012159.1"/>
</dbReference>
<evidence type="ECO:0000313" key="9">
    <source>
        <dbReference type="EMBL" id="AKT41978.1"/>
    </source>
</evidence>
<reference evidence="9 10" key="1">
    <citation type="submission" date="2015-07" db="EMBL/GenBank/DDBJ databases">
        <title>Genome analysis of myxobacterium Chondromyces crocatus Cm c5 reveals a high potential for natural compound synthesis and the genetic basis for the loss of fruiting body formation.</title>
        <authorList>
            <person name="Zaburannyi N."/>
            <person name="Bunk B."/>
            <person name="Maier J."/>
            <person name="Overmann J."/>
            <person name="Mueller R."/>
        </authorList>
    </citation>
    <scope>NUCLEOTIDE SEQUENCE [LARGE SCALE GENOMIC DNA]</scope>
    <source>
        <strain evidence="9 10">Cm c5</strain>
    </source>
</reference>
<dbReference type="GO" id="GO:0006633">
    <property type="term" value="P:fatty acid biosynthetic process"/>
    <property type="evidence" value="ECO:0007669"/>
    <property type="project" value="UniProtKB-UniRule"/>
</dbReference>
<dbReference type="GO" id="GO:0005737">
    <property type="term" value="C:cytoplasm"/>
    <property type="evidence" value="ECO:0007669"/>
    <property type="project" value="UniProtKB-SubCell"/>
</dbReference>
<dbReference type="PANTHER" id="PTHR30272:SF1">
    <property type="entry name" value="3-HYDROXYACYL-[ACYL-CARRIER-PROTEIN] DEHYDRATASE"/>
    <property type="match status" value="1"/>
</dbReference>
<dbReference type="PANTHER" id="PTHR30272">
    <property type="entry name" value="3-HYDROXYACYL-[ACYL-CARRIER-PROTEIN] DEHYDRATASE"/>
    <property type="match status" value="1"/>
</dbReference>
<dbReference type="InterPro" id="IPR010084">
    <property type="entry name" value="FabZ"/>
</dbReference>
<dbReference type="OrthoDB" id="9772788at2"/>
<evidence type="ECO:0000256" key="2">
    <source>
        <dbReference type="ARBA" id="ARBA00022490"/>
    </source>
</evidence>
<dbReference type="NCBIfam" id="NF000582">
    <property type="entry name" value="PRK00006.1"/>
    <property type="match status" value="1"/>
</dbReference>
<dbReference type="Gene3D" id="3.10.129.10">
    <property type="entry name" value="Hotdog Thioesterase"/>
    <property type="match status" value="1"/>
</dbReference>
<dbReference type="KEGG" id="ccro:CMC5_062000"/>